<evidence type="ECO:0000313" key="2">
    <source>
        <dbReference type="EMBL" id="OGI52717.1"/>
    </source>
</evidence>
<gene>
    <name evidence="2" type="ORF">A3A87_04090</name>
</gene>
<comment type="caution">
    <text evidence="2">The sequence shown here is derived from an EMBL/GenBank/DDBJ whole genome shotgun (WGS) entry which is preliminary data.</text>
</comment>
<keyword evidence="1" id="KW-0812">Transmembrane</keyword>
<proteinExistence type="predicted"/>
<dbReference type="Proteomes" id="UP000179037">
    <property type="component" value="Unassembled WGS sequence"/>
</dbReference>
<sequence>MEGWLAFAVAVVSVIVGTKGIFRGKTAEGLVKSVSNREMQQNRQPHSAGQPYKKIIIPQ</sequence>
<name>A0A1F6U5T4_9PROT</name>
<dbReference type="EMBL" id="MFTC01000009">
    <property type="protein sequence ID" value="OGI52717.1"/>
    <property type="molecule type" value="Genomic_DNA"/>
</dbReference>
<accession>A0A1F6U5T4</accession>
<keyword evidence="1" id="KW-0472">Membrane</keyword>
<dbReference type="AlphaFoldDB" id="A0A1F6U5T4"/>
<evidence type="ECO:0000313" key="3">
    <source>
        <dbReference type="Proteomes" id="UP000179037"/>
    </source>
</evidence>
<keyword evidence="1" id="KW-1133">Transmembrane helix</keyword>
<organism evidence="2 3">
    <name type="scientific">Candidatus Muproteobacteria bacterium RIFCSPLOWO2_01_FULL_60_18</name>
    <dbReference type="NCBI Taxonomy" id="1817768"/>
    <lineage>
        <taxon>Bacteria</taxon>
        <taxon>Pseudomonadati</taxon>
        <taxon>Pseudomonadota</taxon>
        <taxon>Candidatus Muproteobacteria</taxon>
    </lineage>
</organism>
<protein>
    <submittedName>
        <fullName evidence="2">Uncharacterized protein</fullName>
    </submittedName>
</protein>
<feature type="transmembrane region" description="Helical" evidence="1">
    <location>
        <begin position="6"/>
        <end position="22"/>
    </location>
</feature>
<evidence type="ECO:0000256" key="1">
    <source>
        <dbReference type="SAM" id="Phobius"/>
    </source>
</evidence>
<reference evidence="2 3" key="1">
    <citation type="journal article" date="2016" name="Nat. Commun.">
        <title>Thousands of microbial genomes shed light on interconnected biogeochemical processes in an aquifer system.</title>
        <authorList>
            <person name="Anantharaman K."/>
            <person name="Brown C.T."/>
            <person name="Hug L.A."/>
            <person name="Sharon I."/>
            <person name="Castelle C.J."/>
            <person name="Probst A.J."/>
            <person name="Thomas B.C."/>
            <person name="Singh A."/>
            <person name="Wilkins M.J."/>
            <person name="Karaoz U."/>
            <person name="Brodie E.L."/>
            <person name="Williams K.H."/>
            <person name="Hubbard S.S."/>
            <person name="Banfield J.F."/>
        </authorList>
    </citation>
    <scope>NUCLEOTIDE SEQUENCE [LARGE SCALE GENOMIC DNA]</scope>
</reference>